<evidence type="ECO:0000313" key="1">
    <source>
        <dbReference type="EMBL" id="SEB47776.1"/>
    </source>
</evidence>
<dbReference type="InterPro" id="IPR011047">
    <property type="entry name" value="Quinoprotein_ADH-like_sf"/>
</dbReference>
<dbReference type="RefSeq" id="WP_074669923.1">
    <property type="nucleotide sequence ID" value="NZ_FNTB01000001.1"/>
</dbReference>
<gene>
    <name evidence="1" type="ORF">SAMN05192540_0484</name>
</gene>
<dbReference type="SUPFAM" id="SSF50998">
    <property type="entry name" value="Quinoprotein alcohol dehydrogenase-like"/>
    <property type="match status" value="1"/>
</dbReference>
<protein>
    <submittedName>
        <fullName evidence="1">Uncharacterized protein</fullName>
    </submittedName>
</protein>
<dbReference type="Proteomes" id="UP000183038">
    <property type="component" value="Unassembled WGS sequence"/>
</dbReference>
<accession>A0A1H4JPF3</accession>
<proteinExistence type="predicted"/>
<name>A0A1H4JPF3_9FLAO</name>
<dbReference type="AlphaFoldDB" id="A0A1H4JPF3"/>
<organism evidence="1 2">
    <name type="scientific">Maribacter dokdonensis</name>
    <dbReference type="NCBI Taxonomy" id="320912"/>
    <lineage>
        <taxon>Bacteria</taxon>
        <taxon>Pseudomonadati</taxon>
        <taxon>Bacteroidota</taxon>
        <taxon>Flavobacteriia</taxon>
        <taxon>Flavobacteriales</taxon>
        <taxon>Flavobacteriaceae</taxon>
        <taxon>Maribacter</taxon>
    </lineage>
</organism>
<reference evidence="1 2" key="1">
    <citation type="submission" date="2016-10" db="EMBL/GenBank/DDBJ databases">
        <authorList>
            <person name="de Groot N.N."/>
        </authorList>
    </citation>
    <scope>NUCLEOTIDE SEQUENCE [LARGE SCALE GENOMIC DNA]</scope>
    <source>
        <strain evidence="1 2">MAR_2009_71</strain>
    </source>
</reference>
<dbReference type="OrthoDB" id="1093345at2"/>
<dbReference type="EMBL" id="FNTB01000001">
    <property type="protein sequence ID" value="SEB47776.1"/>
    <property type="molecule type" value="Genomic_DNA"/>
</dbReference>
<evidence type="ECO:0000313" key="2">
    <source>
        <dbReference type="Proteomes" id="UP000183038"/>
    </source>
</evidence>
<sequence>MRPFLAYLIIAFICYSCTSKKKNDSSPLKVIPENASLIFQINDFESVKNEFSSNEILNGLTLNKPFSTLKNTLKDLGLLSNQKSGLVALSIDSLNIDYTFITKDSLFIDNWAELTSKSKEDLTFNDYTVTKYTVDNAIFYTTYLNDFWIMCSSQHLLQENINSVNSPQKNSSFKQLYEVSNHEKLINIWLDIDKGTTMLNNLLGKDQKVSDFSSWLTLDATVHGNELVLSGIAQPNDLNQYYLSLFKNIKPIENKVWNLAPSNSKYITSFGFDEFNKFIENKTINNYPTQPLDSLLSTVEEIGISEIDQEKMLFLKTYGTATLLDYLNTEKVSTEEFSGNEIWELHSDNTIFATLQPLIGDITFTFASITENTFIFSTSKTTLESAISKIKTGDTFDKTPIYKTIKTNLTQSSSVLSISNFEGNAAFLNESVSKTLGSSFSNSHLKDYVFASQIIADNGFYHTNFLIKKVTNEDVQNTVSQAFEIQFNTDLATLPQFVTNHNNGRKEIIVQDQENILYLISNTGKILWKKQLDGTVQGKVHQVDLFKNGKLQLAFTTNNEFLILDRNGKEVKPFKINYSGGNLNPLAVFDYEGNKNYRFIVTQNKKVHMYNNEGKTVKGFTYDTAEANILNSPQHFRIGKKDYIVLKLDNGKLKILNRVGKTRINIKDKFSFSDNEIRLYQNKFTFTSMDGILYQIDSQGKISSSNLNLAKDHGIDATSRTLAIMNDNILQIRDKKVELELGVYTKPVIFYLNDKIYVSVTDIQNQKIYMFDSQAVAIPNFPIFGNSVIDMADMNRNKKPELVFKDQENSIKVYKIR</sequence>